<comment type="caution">
    <text evidence="1">The sequence shown here is derived from an EMBL/GenBank/DDBJ whole genome shotgun (WGS) entry which is preliminary data.</text>
</comment>
<evidence type="ECO:0000313" key="2">
    <source>
        <dbReference type="Proteomes" id="UP000070299"/>
    </source>
</evidence>
<proteinExistence type="predicted"/>
<keyword evidence="2" id="KW-1185">Reference proteome</keyword>
<evidence type="ECO:0000313" key="1">
    <source>
        <dbReference type="EMBL" id="KXI27480.1"/>
    </source>
</evidence>
<organism evidence="1 2">
    <name type="scientific">Paraglaciecola hydrolytica</name>
    <dbReference type="NCBI Taxonomy" id="1799789"/>
    <lineage>
        <taxon>Bacteria</taxon>
        <taxon>Pseudomonadati</taxon>
        <taxon>Pseudomonadota</taxon>
        <taxon>Gammaproteobacteria</taxon>
        <taxon>Alteromonadales</taxon>
        <taxon>Alteromonadaceae</taxon>
        <taxon>Paraglaciecola</taxon>
    </lineage>
</organism>
<name>A0A148KMG4_9ALTE</name>
<dbReference type="Proteomes" id="UP000070299">
    <property type="component" value="Unassembled WGS sequence"/>
</dbReference>
<accession>A0A148KMG4</accession>
<gene>
    <name evidence="1" type="ORF">AX660_22485</name>
</gene>
<reference evidence="2" key="1">
    <citation type="submission" date="2016-02" db="EMBL/GenBank/DDBJ databases">
        <authorList>
            <person name="Schultz-Johansen M."/>
            <person name="Glaring M.A."/>
            <person name="Bech P.K."/>
            <person name="Stougaard P."/>
        </authorList>
    </citation>
    <scope>NUCLEOTIDE SEQUENCE [LARGE SCALE GENOMIC DNA]</scope>
    <source>
        <strain evidence="2">S66</strain>
    </source>
</reference>
<sequence>MQEWQYPFKSVQRRSKLPRKRRAGGFKSVLYRVKCFRFSPLDLQAFALSKTDLIPTESCIYRLLGYIPKQPVDAEL</sequence>
<dbReference type="EMBL" id="LSNE01000011">
    <property type="protein sequence ID" value="KXI27480.1"/>
    <property type="molecule type" value="Genomic_DNA"/>
</dbReference>
<evidence type="ECO:0008006" key="3">
    <source>
        <dbReference type="Google" id="ProtNLM"/>
    </source>
</evidence>
<protein>
    <recommendedName>
        <fullName evidence="3">Transposase</fullName>
    </recommendedName>
</protein>
<dbReference type="AlphaFoldDB" id="A0A148KMG4"/>